<dbReference type="eggNOG" id="ENOG5032F3C">
    <property type="taxonomic scope" value="Bacteria"/>
</dbReference>
<evidence type="ECO:0000313" key="2">
    <source>
        <dbReference type="EMBL" id="AGZ42202.1"/>
    </source>
</evidence>
<evidence type="ECO:0000313" key="3">
    <source>
        <dbReference type="Proteomes" id="UP000017746"/>
    </source>
</evidence>
<gene>
    <name evidence="2" type="ORF">AFR_19650</name>
</gene>
<organism evidence="2 3">
    <name type="scientific">Actinoplanes friuliensis DSM 7358</name>
    <dbReference type="NCBI Taxonomy" id="1246995"/>
    <lineage>
        <taxon>Bacteria</taxon>
        <taxon>Bacillati</taxon>
        <taxon>Actinomycetota</taxon>
        <taxon>Actinomycetes</taxon>
        <taxon>Micromonosporales</taxon>
        <taxon>Micromonosporaceae</taxon>
        <taxon>Actinoplanes</taxon>
    </lineage>
</organism>
<proteinExistence type="predicted"/>
<keyword evidence="3" id="KW-1185">Reference proteome</keyword>
<dbReference type="KEGG" id="afs:AFR_19650"/>
<accession>U5VZK3</accession>
<feature type="region of interest" description="Disordered" evidence="1">
    <location>
        <begin position="63"/>
        <end position="133"/>
    </location>
</feature>
<feature type="compositionally biased region" description="Low complexity" evidence="1">
    <location>
        <begin position="86"/>
        <end position="103"/>
    </location>
</feature>
<dbReference type="EMBL" id="CP006272">
    <property type="protein sequence ID" value="AGZ42202.1"/>
    <property type="molecule type" value="Genomic_DNA"/>
</dbReference>
<dbReference type="AlphaFoldDB" id="U5VZK3"/>
<reference evidence="2 3" key="1">
    <citation type="journal article" date="2014" name="J. Biotechnol.">
        <title>Complete genome sequence of the actinobacterium Actinoplanes friuliensis HAG 010964, producer of the lipopeptide antibiotic friulimycin.</title>
        <authorList>
            <person name="Ruckert C."/>
            <person name="Szczepanowski R."/>
            <person name="Albersmeier A."/>
            <person name="Goesmann A."/>
            <person name="Fischer N."/>
            <person name="Steinkamper A."/>
            <person name="Puhler A."/>
            <person name="Biener R."/>
            <person name="Schwartz D."/>
            <person name="Kalinowski J."/>
        </authorList>
    </citation>
    <scope>NUCLEOTIDE SEQUENCE [LARGE SCALE GENOMIC DNA]</scope>
    <source>
        <strain evidence="2 3">DSM 7358</strain>
    </source>
</reference>
<dbReference type="PATRIC" id="fig|1246995.3.peg.3988"/>
<dbReference type="Proteomes" id="UP000017746">
    <property type="component" value="Chromosome"/>
</dbReference>
<dbReference type="HOGENOM" id="CLU_1902177_0_0_11"/>
<evidence type="ECO:0000256" key="1">
    <source>
        <dbReference type="SAM" id="MobiDB-lite"/>
    </source>
</evidence>
<sequence>MIVTGAGPQSKVITPPAATALTTAAEVQLAAVPVPMTLSGLLVSTALASAGTEAFPPGLPGLGRAATLAGDDDDGTADGAGEEGRALGAAGAGASDGATKAGAGAAGGGGDDPHPASSSAQLNTEILECTGRY</sequence>
<name>U5VZK3_9ACTN</name>
<protein>
    <submittedName>
        <fullName evidence="2">Uncharacterized protein</fullName>
    </submittedName>
</protein>
<dbReference type="STRING" id="1246995.AFR_19650"/>